<keyword evidence="6" id="KW-0472">Membrane</keyword>
<evidence type="ECO:0000313" key="8">
    <source>
        <dbReference type="EMBL" id="KST68711.1"/>
    </source>
</evidence>
<evidence type="ECO:0000256" key="2">
    <source>
        <dbReference type="ARBA" id="ARBA00022729"/>
    </source>
</evidence>
<evidence type="ECO:0000313" key="9">
    <source>
        <dbReference type="Proteomes" id="UP000053372"/>
    </source>
</evidence>
<evidence type="ECO:0000256" key="6">
    <source>
        <dbReference type="SAM" id="Phobius"/>
    </source>
</evidence>
<dbReference type="RefSeq" id="WP_027846334.1">
    <property type="nucleotide sequence ID" value="NZ_LMTZ01000050.1"/>
</dbReference>
<dbReference type="Pfam" id="PF13450">
    <property type="entry name" value="NAD_binding_8"/>
    <property type="match status" value="1"/>
</dbReference>
<dbReference type="SUPFAM" id="SSF51905">
    <property type="entry name" value="FAD/NAD(P)-binding domain"/>
    <property type="match status" value="1"/>
</dbReference>
<evidence type="ECO:0000256" key="5">
    <source>
        <dbReference type="ARBA" id="ARBA00023027"/>
    </source>
</evidence>
<dbReference type="AlphaFoldDB" id="A0A0V7ZWI4"/>
<dbReference type="PANTHER" id="PTHR46091:SF3">
    <property type="entry name" value="AMINE OXIDASE DOMAIN-CONTAINING PROTEIN"/>
    <property type="match status" value="1"/>
</dbReference>
<accession>A0A0V7ZWI4</accession>
<evidence type="ECO:0000256" key="3">
    <source>
        <dbReference type="ARBA" id="ARBA00022827"/>
    </source>
</evidence>
<keyword evidence="6" id="KW-0812">Transmembrane</keyword>
<keyword evidence="4" id="KW-0521">NADP</keyword>
<protein>
    <submittedName>
        <fullName evidence="8">Phytoene dehydrogenase</fullName>
    </submittedName>
</protein>
<sequence>MSGKQLARNEYDLILIGSGMGALTVASLMSQLRNKRVLVLERHFKAGGFTHDFKRKQFHWDVGLHYVGEMESGSQMRGIFDLVTANHVQWNKMPEPFEKFVYPEFSFNVYGDEKRYIADLIKLFPQEKSSIRQYFRDVKKAAGALINDSMAKSSSLPVKLLGSAGKLWNRFPLNLTVKDYLDKHFQDPTLKALLVSQWGDYGLPPSICAFVQHATIVQHYLSGGYYPVGGAGEIAASVTKIVEKSGGKFLLNREVTEVLIEDGSAVGVRVRKLNAQNVNTKNVNTKDNLDIASSSAKEEYYAPVIVSNVGAANTYLKLIPRDYPIPFRDSLQRFIKQYSPTTNLTVYLGFSEDPRKLGFKGENHWIYSSIDHEKIYEHRGSWINDNAKPLNVYLSFPSLKDPKAENHTAEIIVDSDYEPFVQWKNQPWLHRDDTYQQLKQRLMDRLIDFVDKYYPGFADTIIYKELSTPLTNEHFTAHHQGAIYGLPAVCDRFDPQNSAWTTPKTPLPGLYLTGSDVCSSGIVGAMMGGVFTLSDIPGGISFPEVFASAAKSKSK</sequence>
<evidence type="ECO:0000256" key="4">
    <source>
        <dbReference type="ARBA" id="ARBA00022857"/>
    </source>
</evidence>
<keyword evidence="6" id="KW-1133">Transmembrane helix</keyword>
<keyword evidence="1" id="KW-0285">Flavoprotein</keyword>
<reference evidence="8 9" key="1">
    <citation type="journal article" date="2015" name="Genome Announc.">
        <title>Draft Genome of the Euendolithic (true boring) Cyanobacterium Mastigocoleus testarum strain BC008.</title>
        <authorList>
            <person name="Guida B.S."/>
            <person name="Garcia-Pichel F."/>
        </authorList>
    </citation>
    <scope>NUCLEOTIDE SEQUENCE [LARGE SCALE GENOMIC DNA]</scope>
    <source>
        <strain evidence="8 9">BC008</strain>
    </source>
</reference>
<keyword evidence="3" id="KW-0274">FAD</keyword>
<dbReference type="Gene3D" id="3.50.50.60">
    <property type="entry name" value="FAD/NAD(P)-binding domain"/>
    <property type="match status" value="2"/>
</dbReference>
<name>A0A0V7ZWI4_9CYAN</name>
<dbReference type="InterPro" id="IPR036188">
    <property type="entry name" value="FAD/NAD-bd_sf"/>
</dbReference>
<keyword evidence="9" id="KW-1185">Reference proteome</keyword>
<dbReference type="OrthoDB" id="9814556at2"/>
<keyword evidence="5" id="KW-0520">NAD</keyword>
<proteinExistence type="predicted"/>
<comment type="caution">
    <text evidence="8">The sequence shown here is derived from an EMBL/GenBank/DDBJ whole genome shotgun (WGS) entry which is preliminary data.</text>
</comment>
<dbReference type="InterPro" id="IPR052206">
    <property type="entry name" value="Retinol_saturase"/>
</dbReference>
<dbReference type="EMBL" id="LMTZ01000050">
    <property type="protein sequence ID" value="KST68711.1"/>
    <property type="molecule type" value="Genomic_DNA"/>
</dbReference>
<evidence type="ECO:0000256" key="1">
    <source>
        <dbReference type="ARBA" id="ARBA00022630"/>
    </source>
</evidence>
<dbReference type="Proteomes" id="UP000053372">
    <property type="component" value="Unassembled WGS sequence"/>
</dbReference>
<keyword evidence="2" id="KW-0732">Signal</keyword>
<feature type="transmembrane region" description="Helical" evidence="6">
    <location>
        <begin position="12"/>
        <end position="32"/>
    </location>
</feature>
<organism evidence="8 9">
    <name type="scientific">Mastigocoleus testarum BC008</name>
    <dbReference type="NCBI Taxonomy" id="371196"/>
    <lineage>
        <taxon>Bacteria</taxon>
        <taxon>Bacillati</taxon>
        <taxon>Cyanobacteriota</taxon>
        <taxon>Cyanophyceae</taxon>
        <taxon>Nostocales</taxon>
        <taxon>Hapalosiphonaceae</taxon>
        <taxon>Mastigocoleus</taxon>
    </lineage>
</organism>
<evidence type="ECO:0000313" key="7">
    <source>
        <dbReference type="EMBL" id="KST68698.1"/>
    </source>
</evidence>
<gene>
    <name evidence="7" type="ORF">BC008_01705</name>
    <name evidence="8" type="ORF">BC008_01770</name>
</gene>
<dbReference type="PANTHER" id="PTHR46091">
    <property type="entry name" value="BLR7054 PROTEIN"/>
    <property type="match status" value="1"/>
</dbReference>
<dbReference type="EMBL" id="LMTZ01000051">
    <property type="protein sequence ID" value="KST68698.1"/>
    <property type="molecule type" value="Genomic_DNA"/>
</dbReference>